<keyword evidence="3" id="KW-1185">Reference proteome</keyword>
<dbReference type="Proteomes" id="UP000254134">
    <property type="component" value="Unassembled WGS sequence"/>
</dbReference>
<dbReference type="PROSITE" id="PS51257">
    <property type="entry name" value="PROKAR_LIPOPROTEIN"/>
    <property type="match status" value="1"/>
</dbReference>
<feature type="signal peptide" evidence="1">
    <location>
        <begin position="1"/>
        <end position="22"/>
    </location>
</feature>
<evidence type="ECO:0000256" key="1">
    <source>
        <dbReference type="SAM" id="SignalP"/>
    </source>
</evidence>
<reference evidence="3" key="2">
    <citation type="journal article" date="2019" name="MicrobiologyOpen">
        <title>High-quality draft genome sequence of Gaiella occulta isolated from a 150 meter deep mineral water borehole and comparison with the genome sequences of other deep-branching lineages of the phylum Actinobacteria.</title>
        <authorList>
            <person name="Severino R."/>
            <person name="Froufe H.J.C."/>
            <person name="Barroso C."/>
            <person name="Albuquerque L."/>
            <person name="Lobo-da-Cunha A."/>
            <person name="da Costa M.S."/>
            <person name="Egas C."/>
        </authorList>
    </citation>
    <scope>NUCLEOTIDE SEQUENCE [LARGE SCALE GENOMIC DNA]</scope>
    <source>
        <strain evidence="3">F2-233</strain>
    </source>
</reference>
<dbReference type="AlphaFoldDB" id="A0A7M2YTH2"/>
<accession>A0A7M2YTH2</accession>
<reference evidence="2 3" key="1">
    <citation type="submission" date="2018-07" db="EMBL/GenBank/DDBJ databases">
        <title>High-quality-draft genome sequence of Gaiella occulta.</title>
        <authorList>
            <person name="Severino R."/>
            <person name="Froufe H.J.C."/>
            <person name="Rainey F.A."/>
            <person name="Barroso C."/>
            <person name="Albuquerque L."/>
            <person name="Lobo-Da-Cunha A."/>
            <person name="Da Costa M.S."/>
            <person name="Egas C."/>
        </authorList>
    </citation>
    <scope>NUCLEOTIDE SEQUENCE [LARGE SCALE GENOMIC DNA]</scope>
    <source>
        <strain evidence="2 3">F2-233</strain>
    </source>
</reference>
<evidence type="ECO:0000313" key="3">
    <source>
        <dbReference type="Proteomes" id="UP000254134"/>
    </source>
</evidence>
<proteinExistence type="predicted"/>
<dbReference type="EMBL" id="QQZY01000010">
    <property type="protein sequence ID" value="RDI73325.1"/>
    <property type="molecule type" value="Genomic_DNA"/>
</dbReference>
<dbReference type="RefSeq" id="WP_147281341.1">
    <property type="nucleotide sequence ID" value="NZ_QQZY01000010.1"/>
</dbReference>
<comment type="caution">
    <text evidence="2">The sequence shown here is derived from an EMBL/GenBank/DDBJ whole genome shotgun (WGS) entry which is preliminary data.</text>
</comment>
<protein>
    <recommendedName>
        <fullName evidence="4">Lipoprotein</fullName>
    </recommendedName>
</protein>
<evidence type="ECO:0000313" key="2">
    <source>
        <dbReference type="EMBL" id="RDI73325.1"/>
    </source>
</evidence>
<sequence>MKVVGSWVHAAVPLAAAAVALAGCGGSSSMSSSDVEQTFRSGFNAQAKDGYSATAVDCVRKQGNEYTCLATIVDTNAEHAQASFSVTCEGERCIWQADKVSP</sequence>
<organism evidence="2 3">
    <name type="scientific">Gaiella occulta</name>
    <dbReference type="NCBI Taxonomy" id="1002870"/>
    <lineage>
        <taxon>Bacteria</taxon>
        <taxon>Bacillati</taxon>
        <taxon>Actinomycetota</taxon>
        <taxon>Thermoleophilia</taxon>
        <taxon>Gaiellales</taxon>
        <taxon>Gaiellaceae</taxon>
        <taxon>Gaiella</taxon>
    </lineage>
</organism>
<gene>
    <name evidence="2" type="ORF">Gocc_2925</name>
</gene>
<name>A0A7M2YTH2_9ACTN</name>
<evidence type="ECO:0008006" key="4">
    <source>
        <dbReference type="Google" id="ProtNLM"/>
    </source>
</evidence>
<keyword evidence="1" id="KW-0732">Signal</keyword>
<feature type="chain" id="PRO_5038798368" description="Lipoprotein" evidence="1">
    <location>
        <begin position="23"/>
        <end position="102"/>
    </location>
</feature>